<evidence type="ECO:0000313" key="2">
    <source>
        <dbReference type="Proteomes" id="UP000254051"/>
    </source>
</evidence>
<organism evidence="1 2">
    <name type="scientific">Faecalicatena contorta</name>
    <dbReference type="NCBI Taxonomy" id="39482"/>
    <lineage>
        <taxon>Bacteria</taxon>
        <taxon>Bacillati</taxon>
        <taxon>Bacillota</taxon>
        <taxon>Clostridia</taxon>
        <taxon>Lachnospirales</taxon>
        <taxon>Lachnospiraceae</taxon>
        <taxon>Faecalicatena</taxon>
    </lineage>
</organism>
<keyword evidence="2" id="KW-1185">Reference proteome</keyword>
<evidence type="ECO:0000313" key="1">
    <source>
        <dbReference type="EMBL" id="SUQ12230.1"/>
    </source>
</evidence>
<accession>A0A316A341</accession>
<reference evidence="2" key="1">
    <citation type="submission" date="2017-07" db="EMBL/GenBank/DDBJ databases">
        <authorList>
            <person name="Varghese N."/>
            <person name="Submissions S."/>
        </authorList>
    </citation>
    <scope>NUCLEOTIDE SEQUENCE [LARGE SCALE GENOMIC DNA]</scope>
    <source>
        <strain evidence="2">NLAE-zl-C134</strain>
    </source>
</reference>
<dbReference type="EMBL" id="UHJJ01000001">
    <property type="protein sequence ID" value="SUQ12230.1"/>
    <property type="molecule type" value="Genomic_DNA"/>
</dbReference>
<sequence>MLETGFMFDFYIPTHLLFGAGKIHMLHNRYLTATN</sequence>
<dbReference type="AlphaFoldDB" id="A0A316A341"/>
<name>A0A316A341_9FIRM</name>
<protein>
    <submittedName>
        <fullName evidence="1">Uncharacterized protein</fullName>
    </submittedName>
</protein>
<dbReference type="Proteomes" id="UP000254051">
    <property type="component" value="Unassembled WGS sequence"/>
</dbReference>
<proteinExistence type="predicted"/>
<gene>
    <name evidence="1" type="ORF">SAMN05216529_101119</name>
</gene>